<dbReference type="HOGENOM" id="CLU_930003_0_0_9"/>
<accession>D5T0X8</accession>
<dbReference type="STRING" id="762051.LKI_01920"/>
<dbReference type="EMBL" id="CP001758">
    <property type="protein sequence ID" value="ADG39927.1"/>
    <property type="molecule type" value="Genomic_DNA"/>
</dbReference>
<sequence>MANEVATINALEIAELTPANIEVPDLDALVENTDQMLNKYKEFPVVEESYGKAKDLRSEIAKTIKDISSQRKNIEERVLGNWPDVKKKMMSIEKQGKQASDLLKSQMLPIENEIKERRRAVIMNDVITLASEQGVDWARIQFNEKWLNKTYSRNDMLSEIDAQITQIKKDDELHALKINQIEIEASSVGVEASPYVSMLDYRDLADVKAQIHRDIEIRQAKEDEDKRAKEAEIKRQQERESNAKQVGDKLVDEDGEVIQPKPVEKRYNRTVHILEATVADLNDLADFMKSRGIKFRGE</sequence>
<evidence type="ECO:0000256" key="1">
    <source>
        <dbReference type="SAM" id="MobiDB-lite"/>
    </source>
</evidence>
<protein>
    <submittedName>
        <fullName evidence="2">Prophage replication protein</fullName>
    </submittedName>
</protein>
<feature type="compositionally biased region" description="Basic and acidic residues" evidence="1">
    <location>
        <begin position="233"/>
        <end position="252"/>
    </location>
</feature>
<reference evidence="2 3" key="1">
    <citation type="journal article" date="2010" name="J. Bacteriol.">
        <title>Complete genome sequence analysis of Leuconostoc kimchii IMSNU 11154.</title>
        <authorList>
            <person name="Oh H.M."/>
            <person name="Cho Y.J."/>
            <person name="Kim B.K."/>
            <person name="Roe J.H."/>
            <person name="Kang S.O."/>
            <person name="Nahm B.H."/>
            <person name="Jeong G."/>
            <person name="Han H.U."/>
            <person name="Chun J."/>
        </authorList>
    </citation>
    <scope>NUCLEOTIDE SEQUENCE [LARGE SCALE GENOMIC DNA]</scope>
    <source>
        <strain evidence="3">IMSNU 11154 / KCTC 2386 / IH25</strain>
    </source>
</reference>
<dbReference type="Pfam" id="PF07083">
    <property type="entry name" value="DUF1351"/>
    <property type="match status" value="1"/>
</dbReference>
<proteinExistence type="predicted"/>
<dbReference type="KEGG" id="lki:LKI_01920"/>
<dbReference type="RefSeq" id="WP_013102526.1">
    <property type="nucleotide sequence ID" value="NC_014136.1"/>
</dbReference>
<dbReference type="Proteomes" id="UP000002362">
    <property type="component" value="Chromosome"/>
</dbReference>
<dbReference type="AlphaFoldDB" id="D5T0X8"/>
<evidence type="ECO:0000313" key="2">
    <source>
        <dbReference type="EMBL" id="ADG39927.1"/>
    </source>
</evidence>
<gene>
    <name evidence="2" type="ordered locus">LKI_01920</name>
</gene>
<feature type="region of interest" description="Disordered" evidence="1">
    <location>
        <begin position="233"/>
        <end position="257"/>
    </location>
</feature>
<dbReference type="InterPro" id="IPR009785">
    <property type="entry name" value="Prophage_Lj928_Orf309"/>
</dbReference>
<dbReference type="PATRIC" id="fig|762051.18.peg.388"/>
<evidence type="ECO:0000313" key="3">
    <source>
        <dbReference type="Proteomes" id="UP000002362"/>
    </source>
</evidence>
<organism evidence="2 3">
    <name type="scientific">Leuconostoc kimchii (strain IMSNU 11154 / KCTC 2386 / IH25)</name>
    <dbReference type="NCBI Taxonomy" id="762051"/>
    <lineage>
        <taxon>Bacteria</taxon>
        <taxon>Bacillati</taxon>
        <taxon>Bacillota</taxon>
        <taxon>Bacilli</taxon>
        <taxon>Lactobacillales</taxon>
        <taxon>Lactobacillaceae</taxon>
        <taxon>Leuconostoc</taxon>
    </lineage>
</organism>
<name>D5T0X8_LEUKI</name>
<dbReference type="eggNOG" id="ENOG5033B5D">
    <property type="taxonomic scope" value="Bacteria"/>
</dbReference>
<dbReference type="OrthoDB" id="2144105at2"/>